<sequence>MAHAPVPSPAGQTTAEQERCTPGVRGIGTASFLADVGHEIPTALLPSLLTSTLGAPAAALAGAARFGGGMLADDPARRRAVAVGGYTTTAVLGAATAAAAAATAVWQVGVLRAAAWTARGLRVPARNALLADIVPAKAYGRAYGFERMMDNLGAIFGPLLAPAQVAWLGVKWAIGLSVSPECSPPRSSTRSATLPGPPAATRCHCASVSGRSYAATSAH</sequence>
<dbReference type="InterPro" id="IPR011701">
    <property type="entry name" value="MFS"/>
</dbReference>
<evidence type="ECO:0000313" key="2">
    <source>
        <dbReference type="Proteomes" id="UP000617743"/>
    </source>
</evidence>
<dbReference type="InterPro" id="IPR036259">
    <property type="entry name" value="MFS_trans_sf"/>
</dbReference>
<keyword evidence="2" id="KW-1185">Reference proteome</keyword>
<organism evidence="1 2">
    <name type="scientific">Streptomyces lomondensis</name>
    <dbReference type="NCBI Taxonomy" id="68229"/>
    <lineage>
        <taxon>Bacteria</taxon>
        <taxon>Bacillati</taxon>
        <taxon>Actinomycetota</taxon>
        <taxon>Actinomycetes</taxon>
        <taxon>Kitasatosporales</taxon>
        <taxon>Streptomycetaceae</taxon>
        <taxon>Streptomyces</taxon>
    </lineage>
</organism>
<dbReference type="PANTHER" id="PTHR23518:SF2">
    <property type="entry name" value="MAJOR FACILITATOR SUPERFAMILY TRANSPORTER"/>
    <property type="match status" value="1"/>
</dbReference>
<dbReference type="EMBL" id="BMWC01000015">
    <property type="protein sequence ID" value="GGX29442.1"/>
    <property type="molecule type" value="Genomic_DNA"/>
</dbReference>
<evidence type="ECO:0000313" key="1">
    <source>
        <dbReference type="EMBL" id="GGX29442.1"/>
    </source>
</evidence>
<dbReference type="Proteomes" id="UP000617743">
    <property type="component" value="Unassembled WGS sequence"/>
</dbReference>
<dbReference type="RefSeq" id="WP_229906715.1">
    <property type="nucleotide sequence ID" value="NZ_BMWC01000015.1"/>
</dbReference>
<reference evidence="2" key="1">
    <citation type="journal article" date="2019" name="Int. J. Syst. Evol. Microbiol.">
        <title>The Global Catalogue of Microorganisms (GCM) 10K type strain sequencing project: providing services to taxonomists for standard genome sequencing and annotation.</title>
        <authorList>
            <consortium name="The Broad Institute Genomics Platform"/>
            <consortium name="The Broad Institute Genome Sequencing Center for Infectious Disease"/>
            <person name="Wu L."/>
            <person name="Ma J."/>
        </authorList>
    </citation>
    <scope>NUCLEOTIDE SEQUENCE [LARGE SCALE GENOMIC DNA]</scope>
    <source>
        <strain evidence="2">JCM 4866</strain>
    </source>
</reference>
<evidence type="ECO:0008006" key="3">
    <source>
        <dbReference type="Google" id="ProtNLM"/>
    </source>
</evidence>
<comment type="caution">
    <text evidence="1">The sequence shown here is derived from an EMBL/GenBank/DDBJ whole genome shotgun (WGS) entry which is preliminary data.</text>
</comment>
<accession>A0ABQ2XQK3</accession>
<proteinExistence type="predicted"/>
<dbReference type="Gene3D" id="1.20.1250.20">
    <property type="entry name" value="MFS general substrate transporter like domains"/>
    <property type="match status" value="1"/>
</dbReference>
<protein>
    <recommendedName>
        <fullName evidence="3">MFS transporter</fullName>
    </recommendedName>
</protein>
<gene>
    <name evidence="1" type="ORF">GCM10010383_69940</name>
</gene>
<dbReference type="PANTHER" id="PTHR23518">
    <property type="entry name" value="C-METHYLTRANSFERASE"/>
    <property type="match status" value="1"/>
</dbReference>
<dbReference type="Pfam" id="PF07690">
    <property type="entry name" value="MFS_1"/>
    <property type="match status" value="1"/>
</dbReference>
<name>A0ABQ2XQK3_9ACTN</name>
<dbReference type="SUPFAM" id="SSF103473">
    <property type="entry name" value="MFS general substrate transporter"/>
    <property type="match status" value="1"/>
</dbReference>